<dbReference type="RefSeq" id="WP_051892937.1">
    <property type="nucleotide sequence ID" value="NZ_JGZB01000006.1"/>
</dbReference>
<dbReference type="STRING" id="1692.BMAGN_0927"/>
<comment type="catalytic activity">
    <reaction evidence="7">
        <text>DNA(n) + a 2'-deoxyribonucleoside 5'-triphosphate = DNA(n+1) + diphosphate</text>
        <dbReference type="Rhea" id="RHEA:22508"/>
        <dbReference type="Rhea" id="RHEA-COMP:17339"/>
        <dbReference type="Rhea" id="RHEA-COMP:17340"/>
        <dbReference type="ChEBI" id="CHEBI:33019"/>
        <dbReference type="ChEBI" id="CHEBI:61560"/>
        <dbReference type="ChEBI" id="CHEBI:173112"/>
        <dbReference type="EC" id="2.7.7.7"/>
    </reaction>
</comment>
<gene>
    <name evidence="9" type="ORF">BMAGN_0927</name>
</gene>
<comment type="similarity">
    <text evidence="6">Belongs to the DNA polymerase HolA subunit family.</text>
</comment>
<dbReference type="InterPro" id="IPR005790">
    <property type="entry name" value="DNA_polIII_delta"/>
</dbReference>
<dbReference type="PANTHER" id="PTHR34388:SF1">
    <property type="entry name" value="DNA POLYMERASE III SUBUNIT DELTA"/>
    <property type="match status" value="1"/>
</dbReference>
<evidence type="ECO:0000256" key="2">
    <source>
        <dbReference type="ARBA" id="ARBA00022679"/>
    </source>
</evidence>
<proteinExistence type="inferred from homology"/>
<evidence type="ECO:0000256" key="6">
    <source>
        <dbReference type="ARBA" id="ARBA00034754"/>
    </source>
</evidence>
<dbReference type="SUPFAM" id="SSF48019">
    <property type="entry name" value="post-AAA+ oligomerization domain-like"/>
    <property type="match status" value="1"/>
</dbReference>
<dbReference type="Proteomes" id="UP000029052">
    <property type="component" value="Unassembled WGS sequence"/>
</dbReference>
<accession>A0A087BA84</accession>
<evidence type="ECO:0000256" key="4">
    <source>
        <dbReference type="ARBA" id="ARBA00022705"/>
    </source>
</evidence>
<dbReference type="InterPro" id="IPR027417">
    <property type="entry name" value="P-loop_NTPase"/>
</dbReference>
<dbReference type="InterPro" id="IPR008921">
    <property type="entry name" value="DNA_pol3_clamp-load_cplx_C"/>
</dbReference>
<dbReference type="GO" id="GO:0003887">
    <property type="term" value="F:DNA-directed DNA polymerase activity"/>
    <property type="evidence" value="ECO:0007669"/>
    <property type="project" value="UniProtKB-KW"/>
</dbReference>
<keyword evidence="10" id="KW-1185">Reference proteome</keyword>
<evidence type="ECO:0000313" key="10">
    <source>
        <dbReference type="Proteomes" id="UP000029052"/>
    </source>
</evidence>
<evidence type="ECO:0000256" key="5">
    <source>
        <dbReference type="ARBA" id="ARBA00022932"/>
    </source>
</evidence>
<evidence type="ECO:0000259" key="8">
    <source>
        <dbReference type="Pfam" id="PF21694"/>
    </source>
</evidence>
<dbReference type="PANTHER" id="PTHR34388">
    <property type="entry name" value="DNA POLYMERASE III SUBUNIT DELTA"/>
    <property type="match status" value="1"/>
</dbReference>
<evidence type="ECO:0000256" key="3">
    <source>
        <dbReference type="ARBA" id="ARBA00022695"/>
    </source>
</evidence>
<name>A0A087BA84_9BIFI</name>
<keyword evidence="2" id="KW-0808">Transferase</keyword>
<feature type="domain" description="DNA polymerase III delta subunit-like C-terminal" evidence="8">
    <location>
        <begin position="196"/>
        <end position="297"/>
    </location>
</feature>
<evidence type="ECO:0000256" key="7">
    <source>
        <dbReference type="ARBA" id="ARBA00049244"/>
    </source>
</evidence>
<evidence type="ECO:0000256" key="1">
    <source>
        <dbReference type="ARBA" id="ARBA00012417"/>
    </source>
</evidence>
<keyword evidence="3" id="KW-0548">Nucleotidyltransferase</keyword>
<dbReference type="SUPFAM" id="SSF52540">
    <property type="entry name" value="P-loop containing nucleoside triphosphate hydrolases"/>
    <property type="match status" value="1"/>
</dbReference>
<dbReference type="GO" id="GO:0003677">
    <property type="term" value="F:DNA binding"/>
    <property type="evidence" value="ECO:0007669"/>
    <property type="project" value="InterPro"/>
</dbReference>
<keyword evidence="4" id="KW-0235">DNA replication</keyword>
<dbReference type="Pfam" id="PF21694">
    <property type="entry name" value="DNA_pol3_delta_C"/>
    <property type="match status" value="1"/>
</dbReference>
<dbReference type="EMBL" id="JGZB01000006">
    <property type="protein sequence ID" value="KFI67934.1"/>
    <property type="molecule type" value="Genomic_DNA"/>
</dbReference>
<dbReference type="Gene3D" id="1.20.272.10">
    <property type="match status" value="1"/>
</dbReference>
<dbReference type="GO" id="GO:0009360">
    <property type="term" value="C:DNA polymerase III complex"/>
    <property type="evidence" value="ECO:0007669"/>
    <property type="project" value="TreeGrafter"/>
</dbReference>
<dbReference type="InterPro" id="IPR048466">
    <property type="entry name" value="DNA_pol3_delta-like_C"/>
</dbReference>
<keyword evidence="5" id="KW-0239">DNA-directed DNA polymerase</keyword>
<evidence type="ECO:0000313" key="9">
    <source>
        <dbReference type="EMBL" id="KFI67934.1"/>
    </source>
</evidence>
<organism evidence="9 10">
    <name type="scientific">Bifidobacterium magnum</name>
    <dbReference type="NCBI Taxonomy" id="1692"/>
    <lineage>
        <taxon>Bacteria</taxon>
        <taxon>Bacillati</taxon>
        <taxon>Actinomycetota</taxon>
        <taxon>Actinomycetes</taxon>
        <taxon>Bifidobacteriales</taxon>
        <taxon>Bifidobacteriaceae</taxon>
        <taxon>Bifidobacterium</taxon>
    </lineage>
</organism>
<dbReference type="NCBIfam" id="TIGR01128">
    <property type="entry name" value="holA"/>
    <property type="match status" value="1"/>
</dbReference>
<sequence length="307" mass="32633">MSYAAPTISSWAAPCASWSPTCAPPTPGADVIELDASHAGALDFDQATAPSLFSARNIIVLANFASADDHLADRVLAYATTAHGETDADLIVSHDAGNRRRAAVNKLLTAGAQLHEPAAPTTPQALREYAVQQFATRGRRVTPDAAQHLADTLAGNLGELDRLAEQLCQDYDDNPVTAQRVNQYLNASPHVKGWNIADMALAGRAGQAVVALRAALDQGDEPITLIGAFASKMRAIAQVKTAANGKEAGMPQWLYTKTKTMARQWSDQAVAACIGKLAWADEQCKTTGSNGQYALEQCVELIARRGR</sequence>
<dbReference type="GO" id="GO:0006261">
    <property type="term" value="P:DNA-templated DNA replication"/>
    <property type="evidence" value="ECO:0007669"/>
    <property type="project" value="TreeGrafter"/>
</dbReference>
<protein>
    <recommendedName>
        <fullName evidence="1">DNA-directed DNA polymerase</fullName>
        <ecNumber evidence="1">2.7.7.7</ecNumber>
    </recommendedName>
</protein>
<dbReference type="EC" id="2.7.7.7" evidence="1"/>
<dbReference type="AlphaFoldDB" id="A0A087BA84"/>
<comment type="caution">
    <text evidence="9">The sequence shown here is derived from an EMBL/GenBank/DDBJ whole genome shotgun (WGS) entry which is preliminary data.</text>
</comment>
<dbReference type="eggNOG" id="COG1466">
    <property type="taxonomic scope" value="Bacteria"/>
</dbReference>
<reference evidence="9 10" key="1">
    <citation type="submission" date="2014-03" db="EMBL/GenBank/DDBJ databases">
        <title>Genomics of Bifidobacteria.</title>
        <authorList>
            <person name="Ventura M."/>
            <person name="Milani C."/>
            <person name="Lugli G.A."/>
        </authorList>
    </citation>
    <scope>NUCLEOTIDE SEQUENCE [LARGE SCALE GENOMIC DNA]</scope>
    <source>
        <strain evidence="9 10">LMG 11591</strain>
    </source>
</reference>